<dbReference type="EMBL" id="KN880487">
    <property type="protein sequence ID" value="KIY69257.1"/>
    <property type="molecule type" value="Genomic_DNA"/>
</dbReference>
<evidence type="ECO:0000313" key="2">
    <source>
        <dbReference type="Proteomes" id="UP000054007"/>
    </source>
</evidence>
<dbReference type="InterPro" id="IPR032675">
    <property type="entry name" value="LRR_dom_sf"/>
</dbReference>
<organism evidence="1 2">
    <name type="scientific">Cylindrobasidium torrendii FP15055 ss-10</name>
    <dbReference type="NCBI Taxonomy" id="1314674"/>
    <lineage>
        <taxon>Eukaryota</taxon>
        <taxon>Fungi</taxon>
        <taxon>Dikarya</taxon>
        <taxon>Basidiomycota</taxon>
        <taxon>Agaricomycotina</taxon>
        <taxon>Agaricomycetes</taxon>
        <taxon>Agaricomycetidae</taxon>
        <taxon>Agaricales</taxon>
        <taxon>Marasmiineae</taxon>
        <taxon>Physalacriaceae</taxon>
        <taxon>Cylindrobasidium</taxon>
    </lineage>
</organism>
<protein>
    <submittedName>
        <fullName evidence="1">Uncharacterized protein</fullName>
    </submittedName>
</protein>
<reference evidence="1 2" key="1">
    <citation type="journal article" date="2015" name="Fungal Genet. Biol.">
        <title>Evolution of novel wood decay mechanisms in Agaricales revealed by the genome sequences of Fistulina hepatica and Cylindrobasidium torrendii.</title>
        <authorList>
            <person name="Floudas D."/>
            <person name="Held B.W."/>
            <person name="Riley R."/>
            <person name="Nagy L.G."/>
            <person name="Koehler G."/>
            <person name="Ransdell A.S."/>
            <person name="Younus H."/>
            <person name="Chow J."/>
            <person name="Chiniquy J."/>
            <person name="Lipzen A."/>
            <person name="Tritt A."/>
            <person name="Sun H."/>
            <person name="Haridas S."/>
            <person name="LaButti K."/>
            <person name="Ohm R.A."/>
            <person name="Kues U."/>
            <person name="Blanchette R.A."/>
            <person name="Grigoriev I.V."/>
            <person name="Minto R.E."/>
            <person name="Hibbett D.S."/>
        </authorList>
    </citation>
    <scope>NUCLEOTIDE SEQUENCE [LARGE SCALE GENOMIC DNA]</scope>
    <source>
        <strain evidence="1 2">FP15055 ss-10</strain>
    </source>
</reference>
<dbReference type="Gene3D" id="3.80.10.10">
    <property type="entry name" value="Ribonuclease Inhibitor"/>
    <property type="match status" value="1"/>
</dbReference>
<sequence length="548" mass="61618">MDTHRPCPVCAFNALPSPQCAQDGTHIRDLLVTNDPPSGYTLPSLQHSLRSCYQHLNVLDADIEATRDALDRMIIERGQVQAAANRLKTVLHPMRSIPEDILATIFEHVVADPSVWNSLDLAWPTWVLSGTCRRWRSVMLSRPCLWSEVRLDWYGIRRVAPRSVTYRLALYLKRSKSVDLDLKIDLVNEPAQHDTLSFLLAETERWSSIRVLASIPHMASFSGCSFPRLRSLELDIEEAIDFPHEFTVDAFRFAESLTNVKLSNCLGIRLVVPWKNISSCELQDCSIIGITDLLDIEDLTIHAVNRYIHNAFFKPIPPAPIFHRLRRLTLEEHENRGNSIAHMLLEHFAFPHLESIFLDFAFCNDLRLPMPKAPLPAVTTLSLSLCGTNLQTFEVLAFFETMVNVQTLHLHQTTSNPTLLEALCVQPGNFGSSVLLPKLKTLRVNIATIQRQRRLLIDVVRSRTLGSAMAAMRGALAPPGSPMIGVGCAMLEELQITKGHLPPAEWKILCAAEKARLAEWYTGNTSAPPFRVKVLEAAKEDTVMRNVL</sequence>
<dbReference type="AlphaFoldDB" id="A0A0D7BFI6"/>
<dbReference type="Proteomes" id="UP000054007">
    <property type="component" value="Unassembled WGS sequence"/>
</dbReference>
<proteinExistence type="predicted"/>
<dbReference type="OrthoDB" id="3365698at2759"/>
<dbReference type="SUPFAM" id="SSF52047">
    <property type="entry name" value="RNI-like"/>
    <property type="match status" value="1"/>
</dbReference>
<evidence type="ECO:0000313" key="1">
    <source>
        <dbReference type="EMBL" id="KIY69257.1"/>
    </source>
</evidence>
<keyword evidence="2" id="KW-1185">Reference proteome</keyword>
<accession>A0A0D7BFI6</accession>
<gene>
    <name evidence="1" type="ORF">CYLTODRAFT_233983</name>
</gene>
<name>A0A0D7BFI6_9AGAR</name>